<keyword evidence="2" id="KW-0472">Membrane</keyword>
<sequence length="60" mass="6603">MTESADMSEPSNEPVTPGDARSRRRRMRSIAIALALAAFVVLFYLVTIAKLGSNILQRPI</sequence>
<dbReference type="AlphaFoldDB" id="A0A1G6C6Q3"/>
<dbReference type="STRING" id="665467.SAMN02982931_02124"/>
<evidence type="ECO:0000256" key="1">
    <source>
        <dbReference type="SAM" id="MobiDB-lite"/>
    </source>
</evidence>
<keyword evidence="4" id="KW-1185">Reference proteome</keyword>
<dbReference type="RefSeq" id="WP_348203556.1">
    <property type="nucleotide sequence ID" value="NZ_JBDVAB010000034.1"/>
</dbReference>
<evidence type="ECO:0000256" key="2">
    <source>
        <dbReference type="SAM" id="Phobius"/>
    </source>
</evidence>
<feature type="compositionally biased region" description="Polar residues" evidence="1">
    <location>
        <begin position="1"/>
        <end position="14"/>
    </location>
</feature>
<gene>
    <name evidence="3" type="ORF">SAMN02982931_02124</name>
</gene>
<keyword evidence="2" id="KW-0812">Transmembrane</keyword>
<organism evidence="3 4">
    <name type="scientific">Bauldia litoralis</name>
    <dbReference type="NCBI Taxonomy" id="665467"/>
    <lineage>
        <taxon>Bacteria</taxon>
        <taxon>Pseudomonadati</taxon>
        <taxon>Pseudomonadota</taxon>
        <taxon>Alphaproteobacteria</taxon>
        <taxon>Hyphomicrobiales</taxon>
        <taxon>Kaistiaceae</taxon>
        <taxon>Bauldia</taxon>
    </lineage>
</organism>
<accession>A0A1G6C6Q3</accession>
<reference evidence="3 4" key="1">
    <citation type="submission" date="2016-10" db="EMBL/GenBank/DDBJ databases">
        <authorList>
            <person name="de Groot N.N."/>
        </authorList>
    </citation>
    <scope>NUCLEOTIDE SEQUENCE [LARGE SCALE GENOMIC DNA]</scope>
    <source>
        <strain evidence="3 4">ATCC 35022</strain>
    </source>
</reference>
<evidence type="ECO:0000313" key="4">
    <source>
        <dbReference type="Proteomes" id="UP000199071"/>
    </source>
</evidence>
<evidence type="ECO:0000313" key="3">
    <source>
        <dbReference type="EMBL" id="SDB28512.1"/>
    </source>
</evidence>
<feature type="region of interest" description="Disordered" evidence="1">
    <location>
        <begin position="1"/>
        <end position="23"/>
    </location>
</feature>
<proteinExistence type="predicted"/>
<protein>
    <submittedName>
        <fullName evidence="3">Uncharacterized protein</fullName>
    </submittedName>
</protein>
<dbReference type="Proteomes" id="UP000199071">
    <property type="component" value="Unassembled WGS sequence"/>
</dbReference>
<feature type="transmembrane region" description="Helical" evidence="2">
    <location>
        <begin position="30"/>
        <end position="49"/>
    </location>
</feature>
<keyword evidence="2" id="KW-1133">Transmembrane helix</keyword>
<name>A0A1G6C6Q3_9HYPH</name>
<dbReference type="EMBL" id="FMXQ01000004">
    <property type="protein sequence ID" value="SDB28512.1"/>
    <property type="molecule type" value="Genomic_DNA"/>
</dbReference>